<protein>
    <submittedName>
        <fullName evidence="4">Transcriptional regulator, TetR family</fullName>
    </submittedName>
</protein>
<gene>
    <name evidence="4" type="ORF">SAMN04487960_10288</name>
</gene>
<dbReference type="GO" id="GO:0000976">
    <property type="term" value="F:transcription cis-regulatory region binding"/>
    <property type="evidence" value="ECO:0007669"/>
    <property type="project" value="TreeGrafter"/>
</dbReference>
<keyword evidence="5" id="KW-1185">Reference proteome</keyword>
<dbReference type="Proteomes" id="UP000199675">
    <property type="component" value="Unassembled WGS sequence"/>
</dbReference>
<proteinExistence type="predicted"/>
<dbReference type="Pfam" id="PF00440">
    <property type="entry name" value="TetR_N"/>
    <property type="match status" value="1"/>
</dbReference>
<dbReference type="Gene3D" id="1.10.357.10">
    <property type="entry name" value="Tetracycline Repressor, domain 2"/>
    <property type="match status" value="1"/>
</dbReference>
<evidence type="ECO:0000313" key="4">
    <source>
        <dbReference type="EMBL" id="SDW29126.1"/>
    </source>
</evidence>
<accession>A0A1H2SBW2</accession>
<dbReference type="InterPro" id="IPR050109">
    <property type="entry name" value="HTH-type_TetR-like_transc_reg"/>
</dbReference>
<evidence type="ECO:0000256" key="2">
    <source>
        <dbReference type="PROSITE-ProRule" id="PRU00335"/>
    </source>
</evidence>
<reference evidence="4 5" key="1">
    <citation type="submission" date="2016-10" db="EMBL/GenBank/DDBJ databases">
        <authorList>
            <person name="de Groot N.N."/>
        </authorList>
    </citation>
    <scope>NUCLEOTIDE SEQUENCE [LARGE SCALE GENOMIC DNA]</scope>
    <source>
        <strain evidence="4 5">CGMCC 1.7059</strain>
    </source>
</reference>
<dbReference type="InterPro" id="IPR009057">
    <property type="entry name" value="Homeodomain-like_sf"/>
</dbReference>
<feature type="DNA-binding region" description="H-T-H motif" evidence="2">
    <location>
        <begin position="42"/>
        <end position="61"/>
    </location>
</feature>
<dbReference type="GO" id="GO:0003700">
    <property type="term" value="F:DNA-binding transcription factor activity"/>
    <property type="evidence" value="ECO:0007669"/>
    <property type="project" value="TreeGrafter"/>
</dbReference>
<sequence length="207" mass="22672">MHNLNFSELLSTARDISYEAPQLRILEAALAEAAAQGLHGLTIEGVARRCRRNRATIYRHFGNRDKLAYALVVWEANKMMQVLTKAVAGIDDPEALLVEGFVAAMRFAREHPVISRTTQYEPGSLIFAARANDHSLLRLGAGFMANTIRWAQSKGLGTHLDADAAGDIAARLFSSFVLLPGGHNALNDDESTRQFALSTLAPMLLRT</sequence>
<dbReference type="InterPro" id="IPR001647">
    <property type="entry name" value="HTH_TetR"/>
</dbReference>
<feature type="domain" description="HTH tetR-type" evidence="3">
    <location>
        <begin position="19"/>
        <end position="79"/>
    </location>
</feature>
<dbReference type="PANTHER" id="PTHR30055:SF153">
    <property type="entry name" value="HTH-TYPE TRANSCRIPTIONAL REPRESSOR RV3405C"/>
    <property type="match status" value="1"/>
</dbReference>
<dbReference type="EMBL" id="FNNE01000002">
    <property type="protein sequence ID" value="SDW29126.1"/>
    <property type="molecule type" value="Genomic_DNA"/>
</dbReference>
<dbReference type="STRING" id="488533.SAMN04487960_10288"/>
<dbReference type="PROSITE" id="PS50977">
    <property type="entry name" value="HTH_TETR_2"/>
    <property type="match status" value="1"/>
</dbReference>
<evidence type="ECO:0000259" key="3">
    <source>
        <dbReference type="PROSITE" id="PS50977"/>
    </source>
</evidence>
<name>A0A1H2SBW2_9GAMM</name>
<keyword evidence="1 2" id="KW-0238">DNA-binding</keyword>
<dbReference type="SUPFAM" id="SSF46689">
    <property type="entry name" value="Homeodomain-like"/>
    <property type="match status" value="1"/>
</dbReference>
<evidence type="ECO:0000313" key="5">
    <source>
        <dbReference type="Proteomes" id="UP000199675"/>
    </source>
</evidence>
<dbReference type="PANTHER" id="PTHR30055">
    <property type="entry name" value="HTH-TYPE TRANSCRIPTIONAL REGULATOR RUTR"/>
    <property type="match status" value="1"/>
</dbReference>
<dbReference type="RefSeq" id="WP_091811458.1">
    <property type="nucleotide sequence ID" value="NZ_FNNE01000002.1"/>
</dbReference>
<dbReference type="OrthoDB" id="8535430at2"/>
<dbReference type="AlphaFoldDB" id="A0A1H2SBW2"/>
<organism evidence="4 5">
    <name type="scientific">Marinobacter mobilis</name>
    <dbReference type="NCBI Taxonomy" id="488533"/>
    <lineage>
        <taxon>Bacteria</taxon>
        <taxon>Pseudomonadati</taxon>
        <taxon>Pseudomonadota</taxon>
        <taxon>Gammaproteobacteria</taxon>
        <taxon>Pseudomonadales</taxon>
        <taxon>Marinobacteraceae</taxon>
        <taxon>Marinobacter</taxon>
    </lineage>
</organism>
<evidence type="ECO:0000256" key="1">
    <source>
        <dbReference type="ARBA" id="ARBA00023125"/>
    </source>
</evidence>